<organism evidence="6 7">
    <name type="scientific">Cercophora newfieldiana</name>
    <dbReference type="NCBI Taxonomy" id="92897"/>
    <lineage>
        <taxon>Eukaryota</taxon>
        <taxon>Fungi</taxon>
        <taxon>Dikarya</taxon>
        <taxon>Ascomycota</taxon>
        <taxon>Pezizomycotina</taxon>
        <taxon>Sordariomycetes</taxon>
        <taxon>Sordariomycetidae</taxon>
        <taxon>Sordariales</taxon>
        <taxon>Lasiosphaeriaceae</taxon>
        <taxon>Cercophora</taxon>
    </lineage>
</organism>
<name>A0AA39YRH8_9PEZI</name>
<gene>
    <name evidence="6" type="ORF">B0T16DRAFT_501159</name>
</gene>
<dbReference type="PRINTS" id="PR01415">
    <property type="entry name" value="ANKYRIN"/>
</dbReference>
<protein>
    <recommendedName>
        <fullName evidence="5">G domain-containing protein</fullName>
    </recommendedName>
</protein>
<keyword evidence="7" id="KW-1185">Reference proteome</keyword>
<reference evidence="6" key="1">
    <citation type="submission" date="2023-06" db="EMBL/GenBank/DDBJ databases">
        <title>Genome-scale phylogeny and comparative genomics of the fungal order Sordariales.</title>
        <authorList>
            <consortium name="Lawrence Berkeley National Laboratory"/>
            <person name="Hensen N."/>
            <person name="Bonometti L."/>
            <person name="Westerberg I."/>
            <person name="Brannstrom I.O."/>
            <person name="Guillou S."/>
            <person name="Cros-Aarteil S."/>
            <person name="Calhoun S."/>
            <person name="Haridas S."/>
            <person name="Kuo A."/>
            <person name="Mondo S."/>
            <person name="Pangilinan J."/>
            <person name="Riley R."/>
            <person name="Labutti K."/>
            <person name="Andreopoulos B."/>
            <person name="Lipzen A."/>
            <person name="Chen C."/>
            <person name="Yanf M."/>
            <person name="Daum C."/>
            <person name="Ng V."/>
            <person name="Clum A."/>
            <person name="Steindorff A."/>
            <person name="Ohm R."/>
            <person name="Martin F."/>
            <person name="Silar P."/>
            <person name="Natvig D."/>
            <person name="Lalanne C."/>
            <person name="Gautier V."/>
            <person name="Ament-Velasquez S.L."/>
            <person name="Kruys A."/>
            <person name="Hutchinson M.I."/>
            <person name="Powell A.J."/>
            <person name="Barry K."/>
            <person name="Miller A.N."/>
            <person name="Grigoriev I.V."/>
            <person name="Debuchy R."/>
            <person name="Gladieux P."/>
            <person name="Thoren M.H."/>
            <person name="Johannesson H."/>
        </authorList>
    </citation>
    <scope>NUCLEOTIDE SEQUENCE</scope>
    <source>
        <strain evidence="6">SMH2532-1</strain>
    </source>
</reference>
<dbReference type="AlphaFoldDB" id="A0AA39YRH8"/>
<keyword evidence="2 3" id="KW-0040">ANK repeat</keyword>
<feature type="repeat" description="ANK" evidence="3">
    <location>
        <begin position="406"/>
        <end position="438"/>
    </location>
</feature>
<dbReference type="InterPro" id="IPR036770">
    <property type="entry name" value="Ankyrin_rpt-contain_sf"/>
</dbReference>
<feature type="region of interest" description="Disordered" evidence="4">
    <location>
        <begin position="1"/>
        <end position="39"/>
    </location>
</feature>
<keyword evidence="1" id="KW-0677">Repeat</keyword>
<dbReference type="InterPro" id="IPR006073">
    <property type="entry name" value="GTP-bd"/>
</dbReference>
<dbReference type="Gene3D" id="1.25.40.20">
    <property type="entry name" value="Ankyrin repeat-containing domain"/>
    <property type="match status" value="1"/>
</dbReference>
<dbReference type="EMBL" id="JAULSV010000001">
    <property type="protein sequence ID" value="KAK0656591.1"/>
    <property type="molecule type" value="Genomic_DNA"/>
</dbReference>
<evidence type="ECO:0000313" key="6">
    <source>
        <dbReference type="EMBL" id="KAK0656591.1"/>
    </source>
</evidence>
<feature type="non-terminal residue" evidence="6">
    <location>
        <position position="463"/>
    </location>
</feature>
<dbReference type="PANTHER" id="PTHR24171">
    <property type="entry name" value="ANKYRIN REPEAT DOMAIN-CONTAINING PROTEIN 39-RELATED"/>
    <property type="match status" value="1"/>
</dbReference>
<dbReference type="Pfam" id="PF01926">
    <property type="entry name" value="MMR_HSR1"/>
    <property type="match status" value="1"/>
</dbReference>
<dbReference type="CDD" id="cd00882">
    <property type="entry name" value="Ras_like_GTPase"/>
    <property type="match status" value="1"/>
</dbReference>
<sequence length="463" mass="51084">MVAESVTATEYEDWHTATEGPGSASESKMTVSPLPPQAFRAGNDPHDLDVFIAVMGMSGAGKSTFISHFTNSDNSPEIGKGLQSCTQKTTVYRCNRINAQTNLYLIDTPSFDNTHQTDAEVLDEISQWLAAAYANNIKLRGILYLRRITEARVRFSEMTSLQLFRKLCGPKALRSTFLVSTMWDATKTADGNRIEAELAATPEFWGSIKSQGATIKRHAKNTKSSAMTLVKELLAVEEDDDELVLDIQDEMVNAGKACGQTRAGKVLECEFAKQGELFTKGLADITEALRNGPHHKEESALQQQQQHREIQQALQRLECQQEELVAGFKTIALAGKERESQVPPYYIQQTPPTTPQPTGRAQRRKMEPGPLVSDSNELCLAAEGGKYDELRRMLDQGADPAMCGRLGWTALHWAADNGRADIVKLLLFHRAPVDAVSDTGVKPLNMAKTNEIKKLLLDNGATY</sequence>
<dbReference type="SUPFAM" id="SSF48403">
    <property type="entry name" value="Ankyrin repeat"/>
    <property type="match status" value="1"/>
</dbReference>
<dbReference type="SMART" id="SM00248">
    <property type="entry name" value="ANK"/>
    <property type="match status" value="2"/>
</dbReference>
<dbReference type="PROSITE" id="PS50088">
    <property type="entry name" value="ANK_REPEAT"/>
    <property type="match status" value="1"/>
</dbReference>
<evidence type="ECO:0000256" key="1">
    <source>
        <dbReference type="ARBA" id="ARBA00022737"/>
    </source>
</evidence>
<dbReference type="PROSITE" id="PS50297">
    <property type="entry name" value="ANK_REP_REGION"/>
    <property type="match status" value="1"/>
</dbReference>
<evidence type="ECO:0000256" key="2">
    <source>
        <dbReference type="ARBA" id="ARBA00023043"/>
    </source>
</evidence>
<comment type="caution">
    <text evidence="6">The sequence shown here is derived from an EMBL/GenBank/DDBJ whole genome shotgun (WGS) entry which is preliminary data.</text>
</comment>
<proteinExistence type="predicted"/>
<dbReference type="Gene3D" id="3.40.50.300">
    <property type="entry name" value="P-loop containing nucleotide triphosphate hydrolases"/>
    <property type="match status" value="1"/>
</dbReference>
<evidence type="ECO:0000259" key="5">
    <source>
        <dbReference type="Pfam" id="PF01926"/>
    </source>
</evidence>
<dbReference type="SUPFAM" id="SSF52540">
    <property type="entry name" value="P-loop containing nucleoside triphosphate hydrolases"/>
    <property type="match status" value="1"/>
</dbReference>
<dbReference type="Pfam" id="PF12796">
    <property type="entry name" value="Ank_2"/>
    <property type="match status" value="1"/>
</dbReference>
<feature type="domain" description="G" evidence="5">
    <location>
        <begin position="52"/>
        <end position="145"/>
    </location>
</feature>
<dbReference type="GO" id="GO:0005525">
    <property type="term" value="F:GTP binding"/>
    <property type="evidence" value="ECO:0007669"/>
    <property type="project" value="InterPro"/>
</dbReference>
<feature type="region of interest" description="Disordered" evidence="4">
    <location>
        <begin position="342"/>
        <end position="373"/>
    </location>
</feature>
<dbReference type="InterPro" id="IPR027417">
    <property type="entry name" value="P-loop_NTPase"/>
</dbReference>
<dbReference type="Proteomes" id="UP001174936">
    <property type="component" value="Unassembled WGS sequence"/>
</dbReference>
<evidence type="ECO:0000256" key="4">
    <source>
        <dbReference type="SAM" id="MobiDB-lite"/>
    </source>
</evidence>
<evidence type="ECO:0000256" key="3">
    <source>
        <dbReference type="PROSITE-ProRule" id="PRU00023"/>
    </source>
</evidence>
<evidence type="ECO:0000313" key="7">
    <source>
        <dbReference type="Proteomes" id="UP001174936"/>
    </source>
</evidence>
<accession>A0AA39YRH8</accession>
<dbReference type="InterPro" id="IPR002110">
    <property type="entry name" value="Ankyrin_rpt"/>
</dbReference>